<gene>
    <name evidence="2" type="ORF">FNQ90_25240</name>
</gene>
<keyword evidence="1" id="KW-1133">Transmembrane helix</keyword>
<evidence type="ECO:0000313" key="3">
    <source>
        <dbReference type="Proteomes" id="UP000538929"/>
    </source>
</evidence>
<sequence>MSPHSPSTGAADRRPPGRVRAFLTPGRIVALLITAATLVFVFQNTRQTRIRLLVPEVVMPLWVALLGTLLIGLLVGGYLGYRHGRR</sequence>
<keyword evidence="1" id="KW-0472">Membrane</keyword>
<evidence type="ECO:0000256" key="1">
    <source>
        <dbReference type="SAM" id="Phobius"/>
    </source>
</evidence>
<feature type="transmembrane region" description="Helical" evidence="1">
    <location>
        <begin position="21"/>
        <end position="42"/>
    </location>
</feature>
<organism evidence="2 3">
    <name type="scientific">Streptomyces alkaliphilus</name>
    <dbReference type="NCBI Taxonomy" id="1472722"/>
    <lineage>
        <taxon>Bacteria</taxon>
        <taxon>Bacillati</taxon>
        <taxon>Actinomycetota</taxon>
        <taxon>Actinomycetes</taxon>
        <taxon>Kitasatosporales</taxon>
        <taxon>Streptomycetaceae</taxon>
        <taxon>Streptomyces</taxon>
    </lineage>
</organism>
<dbReference type="AlphaFoldDB" id="A0A7W3TIZ5"/>
<name>A0A7W3TIZ5_9ACTN</name>
<evidence type="ECO:0000313" key="2">
    <source>
        <dbReference type="EMBL" id="MBB0247335.1"/>
    </source>
</evidence>
<dbReference type="Proteomes" id="UP000538929">
    <property type="component" value="Unassembled WGS sequence"/>
</dbReference>
<protein>
    <submittedName>
        <fullName evidence="2">DUF1049 domain-containing protein</fullName>
    </submittedName>
</protein>
<reference evidence="3" key="1">
    <citation type="submission" date="2019-10" db="EMBL/GenBank/DDBJ databases">
        <title>Streptomyces sp. nov., a novel actinobacterium isolated from alkaline environment.</title>
        <authorList>
            <person name="Golinska P."/>
        </authorList>
    </citation>
    <scope>NUCLEOTIDE SEQUENCE [LARGE SCALE GENOMIC DNA]</scope>
    <source>
        <strain evidence="3">DSM 42118</strain>
    </source>
</reference>
<comment type="caution">
    <text evidence="2">The sequence shown here is derived from an EMBL/GenBank/DDBJ whole genome shotgun (WGS) entry which is preliminary data.</text>
</comment>
<dbReference type="RefSeq" id="WP_228454553.1">
    <property type="nucleotide sequence ID" value="NZ_VJYJ02000514.1"/>
</dbReference>
<proteinExistence type="predicted"/>
<keyword evidence="3" id="KW-1185">Reference proteome</keyword>
<feature type="transmembrane region" description="Helical" evidence="1">
    <location>
        <begin position="62"/>
        <end position="81"/>
    </location>
</feature>
<accession>A0A7W3TIZ5</accession>
<keyword evidence="1" id="KW-0812">Transmembrane</keyword>
<dbReference type="EMBL" id="VKHT01001611">
    <property type="protein sequence ID" value="MBB0247335.1"/>
    <property type="molecule type" value="Genomic_DNA"/>
</dbReference>